<dbReference type="RefSeq" id="WP_166932420.1">
    <property type="nucleotide sequence ID" value="NZ_BAAADD010000002.1"/>
</dbReference>
<gene>
    <name evidence="6" type="ORF">GCM10008942_08980</name>
</gene>
<dbReference type="Gene3D" id="3.30.70.1070">
    <property type="entry name" value="Sporulation related repeat"/>
    <property type="match status" value="1"/>
</dbReference>
<dbReference type="PANTHER" id="PTHR44858:SF1">
    <property type="entry name" value="UDP-N-ACETYLGLUCOSAMINE--PEPTIDE N-ACETYLGLUCOSAMINYLTRANSFERASE SPINDLY-RELATED"/>
    <property type="match status" value="1"/>
</dbReference>
<keyword evidence="1" id="KW-0677">Repeat</keyword>
<evidence type="ECO:0000256" key="3">
    <source>
        <dbReference type="PROSITE-ProRule" id="PRU00339"/>
    </source>
</evidence>
<feature type="repeat" description="TPR" evidence="3">
    <location>
        <begin position="67"/>
        <end position="100"/>
    </location>
</feature>
<dbReference type="SUPFAM" id="SSF48452">
    <property type="entry name" value="TPR-like"/>
    <property type="match status" value="1"/>
</dbReference>
<keyword evidence="2 3" id="KW-0802">TPR repeat</keyword>
<evidence type="ECO:0000313" key="6">
    <source>
        <dbReference type="EMBL" id="GAA0562745.1"/>
    </source>
</evidence>
<dbReference type="PROSITE" id="PS50005">
    <property type="entry name" value="TPR"/>
    <property type="match status" value="2"/>
</dbReference>
<comment type="caution">
    <text evidence="6">The sequence shown here is derived from an EMBL/GenBank/DDBJ whole genome shotgun (WGS) entry which is preliminary data.</text>
</comment>
<dbReference type="Proteomes" id="UP001499951">
    <property type="component" value="Unassembled WGS sequence"/>
</dbReference>
<protein>
    <recommendedName>
        <fullName evidence="5">SPOR domain-containing protein</fullName>
    </recommendedName>
</protein>
<dbReference type="PROSITE" id="PS50293">
    <property type="entry name" value="TPR_REGION"/>
    <property type="match status" value="1"/>
</dbReference>
<dbReference type="Pfam" id="PF13181">
    <property type="entry name" value="TPR_8"/>
    <property type="match status" value="1"/>
</dbReference>
<evidence type="ECO:0000256" key="4">
    <source>
        <dbReference type="SAM" id="SignalP"/>
    </source>
</evidence>
<feature type="repeat" description="TPR" evidence="3">
    <location>
        <begin position="136"/>
        <end position="169"/>
    </location>
</feature>
<feature type="chain" id="PRO_5045822440" description="SPOR domain-containing protein" evidence="4">
    <location>
        <begin position="18"/>
        <end position="300"/>
    </location>
</feature>
<feature type="signal peptide" evidence="4">
    <location>
        <begin position="1"/>
        <end position="17"/>
    </location>
</feature>
<dbReference type="PROSITE" id="PS51724">
    <property type="entry name" value="SPOR"/>
    <property type="match status" value="1"/>
</dbReference>
<reference evidence="6 7" key="1">
    <citation type="journal article" date="2019" name="Int. J. Syst. Evol. Microbiol.">
        <title>The Global Catalogue of Microorganisms (GCM) 10K type strain sequencing project: providing services to taxonomists for standard genome sequencing and annotation.</title>
        <authorList>
            <consortium name="The Broad Institute Genomics Platform"/>
            <consortium name="The Broad Institute Genome Sequencing Center for Infectious Disease"/>
            <person name="Wu L."/>
            <person name="Ma J."/>
        </authorList>
    </citation>
    <scope>NUCLEOTIDE SEQUENCE [LARGE SCALE GENOMIC DNA]</scope>
    <source>
        <strain evidence="6 7">JCM 15089</strain>
    </source>
</reference>
<dbReference type="InterPro" id="IPR036680">
    <property type="entry name" value="SPOR-like_sf"/>
</dbReference>
<dbReference type="InterPro" id="IPR050498">
    <property type="entry name" value="Ycf3"/>
</dbReference>
<dbReference type="Pfam" id="PF05036">
    <property type="entry name" value="SPOR"/>
    <property type="match status" value="1"/>
</dbReference>
<evidence type="ECO:0000313" key="7">
    <source>
        <dbReference type="Proteomes" id="UP001499951"/>
    </source>
</evidence>
<keyword evidence="4" id="KW-0732">Signal</keyword>
<evidence type="ECO:0000256" key="2">
    <source>
        <dbReference type="ARBA" id="ARBA00022803"/>
    </source>
</evidence>
<accession>A0ABN1EAW4</accession>
<dbReference type="InterPro" id="IPR013105">
    <property type="entry name" value="TPR_2"/>
</dbReference>
<dbReference type="InterPro" id="IPR011990">
    <property type="entry name" value="TPR-like_helical_dom_sf"/>
</dbReference>
<feature type="domain" description="SPOR" evidence="5">
    <location>
        <begin position="216"/>
        <end position="300"/>
    </location>
</feature>
<organism evidence="6 7">
    <name type="scientific">Rhizomicrobium electricum</name>
    <dbReference type="NCBI Taxonomy" id="480070"/>
    <lineage>
        <taxon>Bacteria</taxon>
        <taxon>Pseudomonadati</taxon>
        <taxon>Pseudomonadota</taxon>
        <taxon>Alphaproteobacteria</taxon>
        <taxon>Micropepsales</taxon>
        <taxon>Micropepsaceae</taxon>
        <taxon>Rhizomicrobium</taxon>
    </lineage>
</organism>
<evidence type="ECO:0000256" key="1">
    <source>
        <dbReference type="ARBA" id="ARBA00022737"/>
    </source>
</evidence>
<dbReference type="InterPro" id="IPR019734">
    <property type="entry name" value="TPR_rpt"/>
</dbReference>
<evidence type="ECO:0000259" key="5">
    <source>
        <dbReference type="PROSITE" id="PS51724"/>
    </source>
</evidence>
<sequence>MRLGRLACIAIMMTALAAPAPAPSAASVARAQIESAVALEQAGRYGEAVEQLSHALASKALSHADAARAFYDRGLAYDGLGNMRAAVADYGAALRLDPGLASALNSRANTFRRSGRLDAAKRDYAAALKCPGAARENAYYGLGLIAQQQGDANTARDYFQKALSANPGFTPAAESLTAVMPAKTESGLRPSQDDSGIIPTSAEPSATKPVIEMPVPAGAKPVLVQLGAFQTEASARAAWDKISAASGDALRGLTPIASPVDRSGKERLWRLRTTVPSRKAAQTLCSALTQRQLVCVPVGR</sequence>
<name>A0ABN1EAW4_9PROT</name>
<dbReference type="PANTHER" id="PTHR44858">
    <property type="entry name" value="TETRATRICOPEPTIDE REPEAT PROTEIN 6"/>
    <property type="match status" value="1"/>
</dbReference>
<keyword evidence="7" id="KW-1185">Reference proteome</keyword>
<dbReference type="Pfam" id="PF07719">
    <property type="entry name" value="TPR_2"/>
    <property type="match status" value="1"/>
</dbReference>
<dbReference type="Gene3D" id="1.25.40.10">
    <property type="entry name" value="Tetratricopeptide repeat domain"/>
    <property type="match status" value="1"/>
</dbReference>
<dbReference type="EMBL" id="BAAADD010000002">
    <property type="protein sequence ID" value="GAA0562745.1"/>
    <property type="molecule type" value="Genomic_DNA"/>
</dbReference>
<dbReference type="InterPro" id="IPR007730">
    <property type="entry name" value="SPOR-like_dom"/>
</dbReference>
<proteinExistence type="predicted"/>
<dbReference type="SMART" id="SM00028">
    <property type="entry name" value="TPR"/>
    <property type="match status" value="4"/>
</dbReference>